<dbReference type="RefSeq" id="WP_100672708.1">
    <property type="nucleotide sequence ID" value="NZ_NJGD01000007.1"/>
</dbReference>
<sequence length="119" mass="13797">MNDVELNEQARNLVLEYELDESPEKVWRAISMPEFRERWLPRRELTGAEPVSTAPGKEIRYRMRDDEPPFLESLVAFQVRPSNDGGTILRIIHGLEDERLAPRTPPAANSNRLWLMRAA</sequence>
<name>A0A2J0Z0Y8_RHIML</name>
<dbReference type="EMBL" id="NJGD01000007">
    <property type="protein sequence ID" value="PJR14183.1"/>
    <property type="molecule type" value="Genomic_DNA"/>
</dbReference>
<evidence type="ECO:0000313" key="2">
    <source>
        <dbReference type="Proteomes" id="UP000231987"/>
    </source>
</evidence>
<dbReference type="InterPro" id="IPR023393">
    <property type="entry name" value="START-like_dom_sf"/>
</dbReference>
<dbReference type="SUPFAM" id="SSF55961">
    <property type="entry name" value="Bet v1-like"/>
    <property type="match status" value="1"/>
</dbReference>
<evidence type="ECO:0000313" key="1">
    <source>
        <dbReference type="EMBL" id="PJR14183.1"/>
    </source>
</evidence>
<gene>
    <name evidence="1" type="ORF">CEJ86_17445</name>
</gene>
<comment type="caution">
    <text evidence="1">The sequence shown here is derived from an EMBL/GenBank/DDBJ whole genome shotgun (WGS) entry which is preliminary data.</text>
</comment>
<dbReference type="Proteomes" id="UP000231987">
    <property type="component" value="Unassembled WGS sequence"/>
</dbReference>
<dbReference type="AlphaFoldDB" id="A0A2J0Z0Y8"/>
<dbReference type="Gene3D" id="3.30.530.20">
    <property type="match status" value="1"/>
</dbReference>
<proteinExistence type="predicted"/>
<organism evidence="1 2">
    <name type="scientific">Rhizobium meliloti</name>
    <name type="common">Ensifer meliloti</name>
    <name type="synonym">Sinorhizobium meliloti</name>
    <dbReference type="NCBI Taxonomy" id="382"/>
    <lineage>
        <taxon>Bacteria</taxon>
        <taxon>Pseudomonadati</taxon>
        <taxon>Pseudomonadota</taxon>
        <taxon>Alphaproteobacteria</taxon>
        <taxon>Hyphomicrobiales</taxon>
        <taxon>Rhizobiaceae</taxon>
        <taxon>Sinorhizobium/Ensifer group</taxon>
        <taxon>Sinorhizobium</taxon>
    </lineage>
</organism>
<protein>
    <submittedName>
        <fullName evidence="1">Polyketide cyclase</fullName>
    </submittedName>
</protein>
<accession>A0A2J0Z0Y8</accession>
<reference evidence="1 2" key="1">
    <citation type="submission" date="2017-06" db="EMBL/GenBank/DDBJ databases">
        <title>Ensifer strains isolated from leguminous trees and herbs display diverse denitrification phenotypes with some acting as strong N2O sinks.</title>
        <authorList>
            <person name="Woliy K."/>
            <person name="Mania D."/>
            <person name="Bakken L.R."/>
            <person name="Frostegard A."/>
        </authorList>
    </citation>
    <scope>NUCLEOTIDE SEQUENCE [LARGE SCALE GENOMIC DNA]</scope>
    <source>
        <strain evidence="1 2">AC50a</strain>
    </source>
</reference>